<dbReference type="InterPro" id="IPR004360">
    <property type="entry name" value="Glyas_Fos-R_dOase_dom"/>
</dbReference>
<accession>A0A161Q1J1</accession>
<gene>
    <name evidence="3" type="ORF">AZF04_07510</name>
</gene>
<reference evidence="3" key="1">
    <citation type="submission" date="2016-02" db="EMBL/GenBank/DDBJ databases">
        <title>Genome sequence of Bacillus trypoxylicola KCTC 13244(T).</title>
        <authorList>
            <person name="Jeong H."/>
            <person name="Park S.-H."/>
            <person name="Choi S.-K."/>
        </authorList>
    </citation>
    <scope>NUCLEOTIDE SEQUENCE [LARGE SCALE GENOMIC DNA]</scope>
    <source>
        <strain evidence="3">KCTC 13244</strain>
    </source>
</reference>
<dbReference type="EMBL" id="LTAO01000023">
    <property type="protein sequence ID" value="KYG29363.1"/>
    <property type="molecule type" value="Genomic_DNA"/>
</dbReference>
<keyword evidence="4" id="KW-1185">Reference proteome</keyword>
<dbReference type="PROSITE" id="PS51819">
    <property type="entry name" value="VOC"/>
    <property type="match status" value="1"/>
</dbReference>
<dbReference type="OrthoDB" id="192739at2"/>
<dbReference type="NCBIfam" id="NF000222">
    <property type="entry name" value="FosX"/>
    <property type="match status" value="1"/>
</dbReference>
<dbReference type="GO" id="GO:0046872">
    <property type="term" value="F:metal ion binding"/>
    <property type="evidence" value="ECO:0007669"/>
    <property type="project" value="UniProtKB-KW"/>
</dbReference>
<dbReference type="InterPro" id="IPR029068">
    <property type="entry name" value="Glyas_Bleomycin-R_OHBP_Dase"/>
</dbReference>
<dbReference type="InterPro" id="IPR051332">
    <property type="entry name" value="Fosfomycin_Res_Enzymes"/>
</dbReference>
<name>A0A161Q1J1_9BACI</name>
<comment type="caution">
    <text evidence="3">The sequence shown here is derived from an EMBL/GenBank/DDBJ whole genome shotgun (WGS) entry which is preliminary data.</text>
</comment>
<dbReference type="Pfam" id="PF00903">
    <property type="entry name" value="Glyoxalase"/>
    <property type="match status" value="1"/>
</dbReference>
<dbReference type="Gene3D" id="3.10.180.10">
    <property type="entry name" value="2,3-Dihydroxybiphenyl 1,2-Dioxygenase, domain 1"/>
    <property type="match status" value="1"/>
</dbReference>
<dbReference type="PANTHER" id="PTHR36113">
    <property type="entry name" value="LYASE, PUTATIVE-RELATED-RELATED"/>
    <property type="match status" value="1"/>
</dbReference>
<proteinExistence type="predicted"/>
<dbReference type="Proteomes" id="UP000075806">
    <property type="component" value="Unassembled WGS sequence"/>
</dbReference>
<organism evidence="3 4">
    <name type="scientific">Alkalihalobacillus trypoxylicola</name>
    <dbReference type="NCBI Taxonomy" id="519424"/>
    <lineage>
        <taxon>Bacteria</taxon>
        <taxon>Bacillati</taxon>
        <taxon>Bacillota</taxon>
        <taxon>Bacilli</taxon>
        <taxon>Bacillales</taxon>
        <taxon>Bacillaceae</taxon>
        <taxon>Alkalihalobacillus</taxon>
    </lineage>
</organism>
<dbReference type="AlphaFoldDB" id="A0A161Q1J1"/>
<dbReference type="InterPro" id="IPR037523">
    <property type="entry name" value="VOC_core"/>
</dbReference>
<evidence type="ECO:0000313" key="3">
    <source>
        <dbReference type="EMBL" id="KYG29363.1"/>
    </source>
</evidence>
<evidence type="ECO:0000256" key="1">
    <source>
        <dbReference type="ARBA" id="ARBA00022723"/>
    </source>
</evidence>
<sequence length="139" mass="16488">MIEGVSHITFIVRDLERTSKLFKDLFDAREVYNSGENTFSLSKETFFIIGGQWIAIMEDENIVNKTYHHIAFKIQEDDIDFYLNKIAKHQLELRPPRKRIKGEGHSIYFYDYDQNLFELHTGTLNQRLSTYKKALHNVE</sequence>
<dbReference type="SUPFAM" id="SSF54593">
    <property type="entry name" value="Glyoxalase/Bleomycin resistance protein/Dihydroxybiphenyl dioxygenase"/>
    <property type="match status" value="1"/>
</dbReference>
<evidence type="ECO:0000259" key="2">
    <source>
        <dbReference type="PROSITE" id="PS51819"/>
    </source>
</evidence>
<feature type="domain" description="VOC" evidence="2">
    <location>
        <begin position="4"/>
        <end position="122"/>
    </location>
</feature>
<evidence type="ECO:0000313" key="4">
    <source>
        <dbReference type="Proteomes" id="UP000075806"/>
    </source>
</evidence>
<dbReference type="RefSeq" id="WP_061949169.1">
    <property type="nucleotide sequence ID" value="NZ_LTAO01000023.1"/>
</dbReference>
<dbReference type="PANTHER" id="PTHR36113:SF6">
    <property type="entry name" value="FOSFOMYCIN RESISTANCE PROTEIN FOSX"/>
    <property type="match status" value="1"/>
</dbReference>
<keyword evidence="1" id="KW-0479">Metal-binding</keyword>
<dbReference type="STRING" id="519424.AZF04_07510"/>
<protein>
    <submittedName>
        <fullName evidence="3">Fosmidomycin resistance protein</fullName>
    </submittedName>
</protein>